<dbReference type="Proteomes" id="UP001162162">
    <property type="component" value="Unassembled WGS sequence"/>
</dbReference>
<dbReference type="InterPro" id="IPR050951">
    <property type="entry name" value="Retrovirus_Pol_polyprotein"/>
</dbReference>
<feature type="region of interest" description="Disordered" evidence="2">
    <location>
        <begin position="361"/>
        <end position="465"/>
    </location>
</feature>
<feature type="compositionally biased region" description="Acidic residues" evidence="2">
    <location>
        <begin position="422"/>
        <end position="432"/>
    </location>
</feature>
<feature type="domain" description="Integrase zinc-binding" evidence="3">
    <location>
        <begin position="120"/>
        <end position="175"/>
    </location>
</feature>
<feature type="compositionally biased region" description="Acidic residues" evidence="2">
    <location>
        <begin position="402"/>
        <end position="411"/>
    </location>
</feature>
<comment type="caution">
    <text evidence="4">The sequence shown here is derived from an EMBL/GenBank/DDBJ whole genome shotgun (WGS) entry which is preliminary data.</text>
</comment>
<keyword evidence="5" id="KW-1185">Reference proteome</keyword>
<evidence type="ECO:0000259" key="3">
    <source>
        <dbReference type="Pfam" id="PF17921"/>
    </source>
</evidence>
<dbReference type="InterPro" id="IPR041588">
    <property type="entry name" value="Integrase_H2C2"/>
</dbReference>
<evidence type="ECO:0000256" key="1">
    <source>
        <dbReference type="ARBA" id="ARBA00012493"/>
    </source>
</evidence>
<dbReference type="EC" id="2.7.7.49" evidence="1"/>
<evidence type="ECO:0000313" key="5">
    <source>
        <dbReference type="Proteomes" id="UP001162162"/>
    </source>
</evidence>
<dbReference type="Gene3D" id="3.30.420.10">
    <property type="entry name" value="Ribonuclease H-like superfamily/Ribonuclease H"/>
    <property type="match status" value="1"/>
</dbReference>
<gene>
    <name evidence="4" type="ORF">NQ318_007489</name>
</gene>
<protein>
    <recommendedName>
        <fullName evidence="1">RNA-directed DNA polymerase</fullName>
        <ecNumber evidence="1">2.7.7.49</ecNumber>
    </recommendedName>
</protein>
<evidence type="ECO:0000313" key="4">
    <source>
        <dbReference type="EMBL" id="KAJ8949392.1"/>
    </source>
</evidence>
<dbReference type="PANTHER" id="PTHR37984:SF5">
    <property type="entry name" value="PROTEIN NYNRIN-LIKE"/>
    <property type="match status" value="1"/>
</dbReference>
<dbReference type="InterPro" id="IPR012337">
    <property type="entry name" value="RNaseH-like_sf"/>
</dbReference>
<name>A0AAV8YEU8_9CUCU</name>
<dbReference type="EMBL" id="JAPWTK010000118">
    <property type="protein sequence ID" value="KAJ8949392.1"/>
    <property type="molecule type" value="Genomic_DNA"/>
</dbReference>
<dbReference type="SUPFAM" id="SSF53098">
    <property type="entry name" value="Ribonuclease H-like"/>
    <property type="match status" value="1"/>
</dbReference>
<feature type="region of interest" description="Disordered" evidence="2">
    <location>
        <begin position="495"/>
        <end position="519"/>
    </location>
</feature>
<reference evidence="4" key="1">
    <citation type="journal article" date="2023" name="Insect Mol. Biol.">
        <title>Genome sequencing provides insights into the evolution of gene families encoding plant cell wall-degrading enzymes in longhorned beetles.</title>
        <authorList>
            <person name="Shin N.R."/>
            <person name="Okamura Y."/>
            <person name="Kirsch R."/>
            <person name="Pauchet Y."/>
        </authorList>
    </citation>
    <scope>NUCLEOTIDE SEQUENCE</scope>
    <source>
        <strain evidence="4">AMC_N1</strain>
    </source>
</reference>
<dbReference type="Pfam" id="PF17921">
    <property type="entry name" value="Integrase_H2C2"/>
    <property type="match status" value="1"/>
</dbReference>
<organism evidence="4 5">
    <name type="scientific">Aromia moschata</name>
    <dbReference type="NCBI Taxonomy" id="1265417"/>
    <lineage>
        <taxon>Eukaryota</taxon>
        <taxon>Metazoa</taxon>
        <taxon>Ecdysozoa</taxon>
        <taxon>Arthropoda</taxon>
        <taxon>Hexapoda</taxon>
        <taxon>Insecta</taxon>
        <taxon>Pterygota</taxon>
        <taxon>Neoptera</taxon>
        <taxon>Endopterygota</taxon>
        <taxon>Coleoptera</taxon>
        <taxon>Polyphaga</taxon>
        <taxon>Cucujiformia</taxon>
        <taxon>Chrysomeloidea</taxon>
        <taxon>Cerambycidae</taxon>
        <taxon>Cerambycinae</taxon>
        <taxon>Callichromatini</taxon>
        <taxon>Aromia</taxon>
    </lineage>
</organism>
<accession>A0AAV8YEU8</accession>
<dbReference type="AlphaFoldDB" id="A0AAV8YEU8"/>
<dbReference type="PANTHER" id="PTHR37984">
    <property type="entry name" value="PROTEIN CBG26694"/>
    <property type="match status" value="1"/>
</dbReference>
<sequence length="519" mass="59302">MLPPAAGEGLTTAPQVATLDTNRRRRRRGRRTLPNCFKKPSTGALNIIEDNDGHVESLYQEVHRVQRASPEYRATRERWRRLQTGEEVADTTWRRTLRDEYTVEDDLIWYTKDGAHALVVPLELWPRVIYEYQDSPLAAHPGRDETLRAARQFYYWPAMARHIKTHVRHCLICATGRVVKDFVKCAVWNRFLRSNNVLWYFSPVYHQRANPVERRNQEIKKALRVHLLDQPPAHWDERLDEITHALNNRRNAATGQGPSQLLLGMTLTAPGNQGHPNVLRPPRNDPQARADRVRRALIHQQHYQEEIFPAPREAPVHFQVGQRVLTKTLAKIAGTIKPPWEGPYTVTAVLGDGVYEVRRAGNASMSTTSGRHQDLPQTRDRTRTSWRGLRPWTTPRHPQHPEDEEQPEDGLEPVVLPHHDPEDEEQSEDGLEAEAPPHHDSYNEEPQPAARHAQDECSNSSRHQDIHVAEGKSQYAALPAASTLNVSEVLVEDCAEDEDDDLQRMPRNAPLQGVPIVGL</sequence>
<feature type="compositionally biased region" description="Basic and acidic residues" evidence="2">
    <location>
        <begin position="371"/>
        <end position="383"/>
    </location>
</feature>
<dbReference type="GO" id="GO:0003964">
    <property type="term" value="F:RNA-directed DNA polymerase activity"/>
    <property type="evidence" value="ECO:0007669"/>
    <property type="project" value="UniProtKB-EC"/>
</dbReference>
<dbReference type="InterPro" id="IPR036397">
    <property type="entry name" value="RNaseH_sf"/>
</dbReference>
<dbReference type="GO" id="GO:0003676">
    <property type="term" value="F:nucleic acid binding"/>
    <property type="evidence" value="ECO:0007669"/>
    <property type="project" value="InterPro"/>
</dbReference>
<proteinExistence type="predicted"/>
<evidence type="ECO:0000256" key="2">
    <source>
        <dbReference type="SAM" id="MobiDB-lite"/>
    </source>
</evidence>